<reference evidence="4" key="1">
    <citation type="submission" date="2025-08" db="UniProtKB">
        <authorList>
            <consortium name="RefSeq"/>
        </authorList>
    </citation>
    <scope>IDENTIFICATION</scope>
</reference>
<keyword evidence="3" id="KW-1185">Reference proteome</keyword>
<dbReference type="Gene3D" id="1.25.40.20">
    <property type="entry name" value="Ankyrin repeat-containing domain"/>
    <property type="match status" value="1"/>
</dbReference>
<dbReference type="PANTHER" id="PTHR24119">
    <property type="entry name" value="ACYL-COA-BINDING DOMAIN-CONTAINING PROTEIN 6"/>
    <property type="match status" value="1"/>
</dbReference>
<keyword evidence="1" id="KW-0446">Lipid-binding</keyword>
<dbReference type="InterPro" id="IPR002110">
    <property type="entry name" value="Ankyrin_rpt"/>
</dbReference>
<name>A0A6P7U7S1_9MOLL</name>
<sequence length="80" mass="9004">MDVDKIISKIRNGDFKDVKRFIKKNPETVNRKNSDGLTLLMAACEQGNKELITLLTKSGADLNIGDKDKKWTALHYAVVK</sequence>
<dbReference type="SMART" id="SM00248">
    <property type="entry name" value="ANK"/>
    <property type="match status" value="1"/>
</dbReference>
<evidence type="ECO:0000256" key="2">
    <source>
        <dbReference type="PROSITE-ProRule" id="PRU00023"/>
    </source>
</evidence>
<organism evidence="3 4">
    <name type="scientific">Octopus sinensis</name>
    <name type="common">East Asian common octopus</name>
    <dbReference type="NCBI Taxonomy" id="2607531"/>
    <lineage>
        <taxon>Eukaryota</taxon>
        <taxon>Metazoa</taxon>
        <taxon>Spiralia</taxon>
        <taxon>Lophotrochozoa</taxon>
        <taxon>Mollusca</taxon>
        <taxon>Cephalopoda</taxon>
        <taxon>Coleoidea</taxon>
        <taxon>Octopodiformes</taxon>
        <taxon>Octopoda</taxon>
        <taxon>Incirrata</taxon>
        <taxon>Octopodidae</taxon>
        <taxon>Octopus</taxon>
    </lineage>
</organism>
<dbReference type="Proteomes" id="UP000515154">
    <property type="component" value="Unplaced"/>
</dbReference>
<evidence type="ECO:0000313" key="3">
    <source>
        <dbReference type="Proteomes" id="UP000515154"/>
    </source>
</evidence>
<dbReference type="InterPro" id="IPR036770">
    <property type="entry name" value="Ankyrin_rpt-contain_sf"/>
</dbReference>
<feature type="repeat" description="ANK" evidence="2">
    <location>
        <begin position="35"/>
        <end position="67"/>
    </location>
</feature>
<dbReference type="PROSITE" id="PS50088">
    <property type="entry name" value="ANK_REPEAT"/>
    <property type="match status" value="1"/>
</dbReference>
<dbReference type="PANTHER" id="PTHR24119:SF0">
    <property type="entry name" value="ACYL-COA-BINDING DOMAIN-CONTAINING PROTEIN 6"/>
    <property type="match status" value="1"/>
</dbReference>
<dbReference type="RefSeq" id="XP_029657056.1">
    <property type="nucleotide sequence ID" value="XM_029801196.2"/>
</dbReference>
<evidence type="ECO:0000256" key="1">
    <source>
        <dbReference type="ARBA" id="ARBA00023121"/>
    </source>
</evidence>
<evidence type="ECO:0000313" key="4">
    <source>
        <dbReference type="RefSeq" id="XP_029657056.1"/>
    </source>
</evidence>
<dbReference type="PROSITE" id="PS50297">
    <property type="entry name" value="ANK_REP_REGION"/>
    <property type="match status" value="1"/>
</dbReference>
<dbReference type="SUPFAM" id="SSF48403">
    <property type="entry name" value="Ankyrin repeat"/>
    <property type="match status" value="1"/>
</dbReference>
<dbReference type="AlphaFoldDB" id="A0A6P7U7S1"/>
<gene>
    <name evidence="4" type="primary">LOC115231111</name>
</gene>
<dbReference type="GO" id="GO:0000062">
    <property type="term" value="F:fatty-acyl-CoA binding"/>
    <property type="evidence" value="ECO:0007669"/>
    <property type="project" value="TreeGrafter"/>
</dbReference>
<proteinExistence type="predicted"/>
<dbReference type="Pfam" id="PF12796">
    <property type="entry name" value="Ank_2"/>
    <property type="match status" value="1"/>
</dbReference>
<dbReference type="KEGG" id="osn:115231111"/>
<protein>
    <submittedName>
        <fullName evidence="4">Ankycorbin-like</fullName>
    </submittedName>
</protein>
<keyword evidence="2" id="KW-0040">ANK repeat</keyword>
<accession>A0A6P7U7S1</accession>